<dbReference type="Gene3D" id="3.40.50.2000">
    <property type="entry name" value="Glycogen Phosphorylase B"/>
    <property type="match status" value="2"/>
</dbReference>
<dbReference type="AlphaFoldDB" id="A0A2D0A6N7"/>
<evidence type="ECO:0000256" key="1">
    <source>
        <dbReference type="ARBA" id="ARBA00022679"/>
    </source>
</evidence>
<dbReference type="RefSeq" id="WP_031502081.1">
    <property type="nucleotide sequence ID" value="NZ_JASZ02000011.1"/>
</dbReference>
<evidence type="ECO:0000259" key="2">
    <source>
        <dbReference type="Pfam" id="PF00534"/>
    </source>
</evidence>
<protein>
    <recommendedName>
        <fullName evidence="2">Glycosyl transferase family 1 domain-containing protein</fullName>
    </recommendedName>
</protein>
<evidence type="ECO:0000313" key="4">
    <source>
        <dbReference type="Proteomes" id="UP000197587"/>
    </source>
</evidence>
<reference evidence="3 4" key="1">
    <citation type="submission" date="2017-05" db="EMBL/GenBank/DDBJ databases">
        <title>Genome of Chryseobacterium haifense.</title>
        <authorList>
            <person name="Newman J.D."/>
        </authorList>
    </citation>
    <scope>NUCLEOTIDE SEQUENCE [LARGE SCALE GENOMIC DNA]</scope>
    <source>
        <strain evidence="3 4">DSM 19056</strain>
    </source>
</reference>
<dbReference type="GO" id="GO:0009103">
    <property type="term" value="P:lipopolysaccharide biosynthetic process"/>
    <property type="evidence" value="ECO:0007669"/>
    <property type="project" value="TreeGrafter"/>
</dbReference>
<accession>A0A2D0A6N7</accession>
<feature type="domain" description="Glycosyl transferase family 1" evidence="2">
    <location>
        <begin position="155"/>
        <end position="304"/>
    </location>
</feature>
<proteinExistence type="predicted"/>
<name>A0A2D0A6N7_9FLAO</name>
<evidence type="ECO:0000313" key="3">
    <source>
        <dbReference type="EMBL" id="OWK98335.1"/>
    </source>
</evidence>
<dbReference type="PANTHER" id="PTHR46401:SF2">
    <property type="entry name" value="GLYCOSYLTRANSFERASE WBBK-RELATED"/>
    <property type="match status" value="1"/>
</dbReference>
<dbReference type="Pfam" id="PF00534">
    <property type="entry name" value="Glycos_transf_1"/>
    <property type="match status" value="1"/>
</dbReference>
<keyword evidence="4" id="KW-1185">Reference proteome</keyword>
<dbReference type="InterPro" id="IPR001296">
    <property type="entry name" value="Glyco_trans_1"/>
</dbReference>
<keyword evidence="1" id="KW-0808">Transferase</keyword>
<comment type="caution">
    <text evidence="3">The sequence shown here is derived from an EMBL/GenBank/DDBJ whole genome shotgun (WGS) entry which is preliminary data.</text>
</comment>
<sequence length="334" mass="37991">MIRVKFFPLQAHSLAFGGFEIQMLTLLENLQKHCASHLVVDKIDVWSRDGDYDIAHFWGLEAGNFNNILWAKNSGKKIVITVLLSYYERLISVVYDKFSKYIGYKKFQLEILKLVDAVIVVNDLQKNVAEKVFKIAPEKLFVIPNIVHENFLDNSLPITDENYILCTGNICARKNQVNLAKACLNADASLILVGKVLPGEEEYGKNLQQIVDASKNITWIKGLPESSPELVKLVKNCSVFALLSKSETQPISILEAISMNKQLLLSNRKYAQQSYFKNAMTVDPDNVENMTQGINEILKNKNAYRADPKFLEDFKGVNVANHYKEVYETVMYKK</sequence>
<dbReference type="GO" id="GO:0016757">
    <property type="term" value="F:glycosyltransferase activity"/>
    <property type="evidence" value="ECO:0007669"/>
    <property type="project" value="InterPro"/>
</dbReference>
<organism evidence="3 4">
    <name type="scientific">Kaistella haifensis DSM 19056</name>
    <dbReference type="NCBI Taxonomy" id="1450526"/>
    <lineage>
        <taxon>Bacteria</taxon>
        <taxon>Pseudomonadati</taxon>
        <taxon>Bacteroidota</taxon>
        <taxon>Flavobacteriia</taxon>
        <taxon>Flavobacteriales</taxon>
        <taxon>Weeksellaceae</taxon>
        <taxon>Chryseobacterium group</taxon>
        <taxon>Kaistella</taxon>
    </lineage>
</organism>
<dbReference type="SUPFAM" id="SSF53756">
    <property type="entry name" value="UDP-Glycosyltransferase/glycogen phosphorylase"/>
    <property type="match status" value="1"/>
</dbReference>
<dbReference type="EMBL" id="JASZ02000011">
    <property type="protein sequence ID" value="OWK98335.1"/>
    <property type="molecule type" value="Genomic_DNA"/>
</dbReference>
<dbReference type="Proteomes" id="UP000197587">
    <property type="component" value="Unassembled WGS sequence"/>
</dbReference>
<dbReference type="PANTHER" id="PTHR46401">
    <property type="entry name" value="GLYCOSYLTRANSFERASE WBBK-RELATED"/>
    <property type="match status" value="1"/>
</dbReference>
<gene>
    <name evidence="3" type="ORF">AP75_06980</name>
</gene>